<proteinExistence type="predicted"/>
<dbReference type="Gramene" id="OPUNC03G30140.1">
    <property type="protein sequence ID" value="OPUNC03G30140.1"/>
    <property type="gene ID" value="OPUNC03G30140"/>
</dbReference>
<evidence type="ECO:0000313" key="2">
    <source>
        <dbReference type="Proteomes" id="UP000026962"/>
    </source>
</evidence>
<dbReference type="AlphaFoldDB" id="A0A0E0KIL9"/>
<name>A0A0E0KIL9_ORYPU</name>
<evidence type="ECO:0008006" key="3">
    <source>
        <dbReference type="Google" id="ProtNLM"/>
    </source>
</evidence>
<sequence>MVGDEEGVAEELLNVMNAMEAVVLLEVTRNGSKRRPGWWQWRRRLGLPIEMMPRYLWWRLSVAVARVSAVRGRRLAELGLGMEAGLRWWIGGAKAAIEVFLGEVVPAVQVEQRGGGFGSGGAQLEDGCERKRHGGHGRGHAELRELGKMVEGSTGWTLYAWDAGIVLGASRFEAGGKATMSALMARLGVSLCGEVGEVGDDRVPCMSGRGGKARGRWQRGEQREEVVAMAVVGQGRKKVLIGGLHLLVA</sequence>
<dbReference type="EnsemblPlants" id="OPUNC03G30140.1">
    <property type="protein sequence ID" value="OPUNC03G30140.1"/>
    <property type="gene ID" value="OPUNC03G30140"/>
</dbReference>
<dbReference type="Proteomes" id="UP000026962">
    <property type="component" value="Chromosome 3"/>
</dbReference>
<accession>A0A0E0KIL9</accession>
<reference evidence="1" key="1">
    <citation type="submission" date="2015-04" db="UniProtKB">
        <authorList>
            <consortium name="EnsemblPlants"/>
        </authorList>
    </citation>
    <scope>IDENTIFICATION</scope>
</reference>
<reference evidence="1" key="2">
    <citation type="submission" date="2018-05" db="EMBL/GenBank/DDBJ databases">
        <title>OpunRS2 (Oryza punctata Reference Sequence Version 2).</title>
        <authorList>
            <person name="Zhang J."/>
            <person name="Kudrna D."/>
            <person name="Lee S."/>
            <person name="Talag J."/>
            <person name="Welchert J."/>
            <person name="Wing R.A."/>
        </authorList>
    </citation>
    <scope>NUCLEOTIDE SEQUENCE [LARGE SCALE GENOMIC DNA]</scope>
</reference>
<dbReference type="OMA" id="EDGCERK"/>
<protein>
    <recommendedName>
        <fullName evidence="3">DUF834 domain-containing protein</fullName>
    </recommendedName>
</protein>
<dbReference type="HOGENOM" id="CLU_1087298_0_0_1"/>
<keyword evidence="2" id="KW-1185">Reference proteome</keyword>
<organism evidence="1">
    <name type="scientific">Oryza punctata</name>
    <name type="common">Red rice</name>
    <dbReference type="NCBI Taxonomy" id="4537"/>
    <lineage>
        <taxon>Eukaryota</taxon>
        <taxon>Viridiplantae</taxon>
        <taxon>Streptophyta</taxon>
        <taxon>Embryophyta</taxon>
        <taxon>Tracheophyta</taxon>
        <taxon>Spermatophyta</taxon>
        <taxon>Magnoliopsida</taxon>
        <taxon>Liliopsida</taxon>
        <taxon>Poales</taxon>
        <taxon>Poaceae</taxon>
        <taxon>BOP clade</taxon>
        <taxon>Oryzoideae</taxon>
        <taxon>Oryzeae</taxon>
        <taxon>Oryzinae</taxon>
        <taxon>Oryza</taxon>
    </lineage>
</organism>
<evidence type="ECO:0000313" key="1">
    <source>
        <dbReference type="EnsemblPlants" id="OPUNC03G30140.1"/>
    </source>
</evidence>